<accession>A0ABW1UR96</accession>
<evidence type="ECO:0000256" key="1">
    <source>
        <dbReference type="ARBA" id="ARBA00022801"/>
    </source>
</evidence>
<reference evidence="3" key="1">
    <citation type="journal article" date="2019" name="Int. J. Syst. Evol. Microbiol.">
        <title>The Global Catalogue of Microorganisms (GCM) 10K type strain sequencing project: providing services to taxonomists for standard genome sequencing and annotation.</title>
        <authorList>
            <consortium name="The Broad Institute Genomics Platform"/>
            <consortium name="The Broad Institute Genome Sequencing Center for Infectious Disease"/>
            <person name="Wu L."/>
            <person name="Ma J."/>
        </authorList>
    </citation>
    <scope>NUCLEOTIDE SEQUENCE [LARGE SCALE GENOMIC DNA]</scope>
    <source>
        <strain evidence="3">CCM 8897</strain>
    </source>
</reference>
<evidence type="ECO:0000313" key="3">
    <source>
        <dbReference type="Proteomes" id="UP001596310"/>
    </source>
</evidence>
<protein>
    <submittedName>
        <fullName evidence="2">Histidine phosphatase family protein</fullName>
    </submittedName>
</protein>
<dbReference type="InterPro" id="IPR001345">
    <property type="entry name" value="PG/BPGM_mutase_AS"/>
</dbReference>
<dbReference type="PANTHER" id="PTHR46517">
    <property type="entry name" value="FRUCTOSE-2,6-BISPHOSPHATASE TIGAR"/>
    <property type="match status" value="1"/>
</dbReference>
<gene>
    <name evidence="2" type="ORF">ACFQHW_08190</name>
</gene>
<name>A0ABW1UR96_9LACO</name>
<evidence type="ECO:0000313" key="2">
    <source>
        <dbReference type="EMBL" id="MFC6315538.1"/>
    </source>
</evidence>
<keyword evidence="1" id="KW-0378">Hydrolase</keyword>
<dbReference type="InterPro" id="IPR013078">
    <property type="entry name" value="His_Pase_superF_clade-1"/>
</dbReference>
<sequence length="223" mass="24921">MKNLILVRHGQTELNAQNKLQGWIDAPLTTRGRETAKELRQVLEPIKLTAAYTSDRERAEDTASLILAHRFPEVPITTEPLLREYYFGALEGQDEGEILRHFLRKFGLRQTLNCTRRGSGFPQLVRGFAALDNTKQAETYPDFKARAQQLLDTYATNPSDGNVLVVAHGLLLSMMIHLLAPQELPAFLLKNTSVSILTKDAAGFQVRAVNLTDPATIQTLLRA</sequence>
<keyword evidence="3" id="KW-1185">Reference proteome</keyword>
<dbReference type="Pfam" id="PF00300">
    <property type="entry name" value="His_Phos_1"/>
    <property type="match status" value="1"/>
</dbReference>
<dbReference type="PROSITE" id="PS00175">
    <property type="entry name" value="PG_MUTASE"/>
    <property type="match status" value="1"/>
</dbReference>
<dbReference type="Proteomes" id="UP001596310">
    <property type="component" value="Unassembled WGS sequence"/>
</dbReference>
<proteinExistence type="predicted"/>
<dbReference type="PANTHER" id="PTHR46517:SF1">
    <property type="entry name" value="FRUCTOSE-2,6-BISPHOSPHATASE TIGAR"/>
    <property type="match status" value="1"/>
</dbReference>
<dbReference type="SUPFAM" id="SSF53254">
    <property type="entry name" value="Phosphoglycerate mutase-like"/>
    <property type="match status" value="1"/>
</dbReference>
<dbReference type="InterPro" id="IPR029033">
    <property type="entry name" value="His_PPase_superfam"/>
</dbReference>
<dbReference type="EMBL" id="JBHSSM010000018">
    <property type="protein sequence ID" value="MFC6315538.1"/>
    <property type="molecule type" value="Genomic_DNA"/>
</dbReference>
<dbReference type="RefSeq" id="WP_125598497.1">
    <property type="nucleotide sequence ID" value="NZ_JBHSSM010000018.1"/>
</dbReference>
<organism evidence="2 3">
    <name type="scientific">Lapidilactobacillus achengensis</name>
    <dbReference type="NCBI Taxonomy" id="2486000"/>
    <lineage>
        <taxon>Bacteria</taxon>
        <taxon>Bacillati</taxon>
        <taxon>Bacillota</taxon>
        <taxon>Bacilli</taxon>
        <taxon>Lactobacillales</taxon>
        <taxon>Lactobacillaceae</taxon>
        <taxon>Lapidilactobacillus</taxon>
    </lineage>
</organism>
<dbReference type="Gene3D" id="3.40.50.1240">
    <property type="entry name" value="Phosphoglycerate mutase-like"/>
    <property type="match status" value="1"/>
</dbReference>
<dbReference type="InterPro" id="IPR051695">
    <property type="entry name" value="Phosphoglycerate_Mutase"/>
</dbReference>
<dbReference type="SMART" id="SM00855">
    <property type="entry name" value="PGAM"/>
    <property type="match status" value="1"/>
</dbReference>
<comment type="caution">
    <text evidence="2">The sequence shown here is derived from an EMBL/GenBank/DDBJ whole genome shotgun (WGS) entry which is preliminary data.</text>
</comment>
<dbReference type="CDD" id="cd07067">
    <property type="entry name" value="HP_PGM_like"/>
    <property type="match status" value="1"/>
</dbReference>